<comment type="caution">
    <text evidence="1">The sequence shown here is derived from an EMBL/GenBank/DDBJ whole genome shotgun (WGS) entry which is preliminary data.</text>
</comment>
<dbReference type="RefSeq" id="WP_101030812.1">
    <property type="nucleotide sequence ID" value="NZ_PIWJ01000003.1"/>
</dbReference>
<gene>
    <name evidence="1" type="ORF">CW686_06580</name>
</gene>
<evidence type="ECO:0000313" key="2">
    <source>
        <dbReference type="Proteomes" id="UP000233482"/>
    </source>
</evidence>
<evidence type="ECO:0000313" key="1">
    <source>
        <dbReference type="EMBL" id="PKE26169.1"/>
    </source>
</evidence>
<dbReference type="NCBIfam" id="NF047360">
    <property type="entry name" value="tail_chap_PVL"/>
    <property type="match status" value="1"/>
</dbReference>
<protein>
    <submittedName>
        <fullName evidence="1">Uncharacterized protein</fullName>
    </submittedName>
</protein>
<reference evidence="1 2" key="1">
    <citation type="submission" date="2017-12" db="EMBL/GenBank/DDBJ databases">
        <title>Genomics of Macrococcus caseolyticus.</title>
        <authorList>
            <person name="MacFadyen A.C."/>
            <person name="Paterson G.K."/>
        </authorList>
    </citation>
    <scope>NUCLEOTIDE SEQUENCE [LARGE SCALE GENOMIC DNA]</scope>
    <source>
        <strain evidence="1 2">5788_EF188</strain>
    </source>
</reference>
<proteinExistence type="predicted"/>
<name>A0A855GJS4_9STAP</name>
<dbReference type="Pfam" id="PF23857">
    <property type="entry name" value="Phage_TAC_19"/>
    <property type="match status" value="1"/>
</dbReference>
<dbReference type="AlphaFoldDB" id="A0A855GJS4"/>
<organism evidence="1 2">
    <name type="scientific">Macrococcoides caseolyticum</name>
    <dbReference type="NCBI Taxonomy" id="69966"/>
    <lineage>
        <taxon>Bacteria</taxon>
        <taxon>Bacillati</taxon>
        <taxon>Bacillota</taxon>
        <taxon>Bacilli</taxon>
        <taxon>Bacillales</taxon>
        <taxon>Staphylococcaceae</taxon>
        <taxon>Macrococcoides</taxon>
    </lineage>
</organism>
<sequence length="138" mass="16051">MTEELNLEQEVEKDFLKEITLVNSAGAERTITAPKVIPGRVYRKAISLGYKERKLTYKNDGKGKYELDEEGNFIPERFTEEKELEILGIYEEFIVEYFNNQFTVEELQDGLDARIYQETLLHAYHSALGNRTVPVQKN</sequence>
<dbReference type="EMBL" id="PIXC01000012">
    <property type="protein sequence ID" value="PKE26169.1"/>
    <property type="molecule type" value="Genomic_DNA"/>
</dbReference>
<dbReference type="Proteomes" id="UP000233482">
    <property type="component" value="Unassembled WGS sequence"/>
</dbReference>
<accession>A0A855GJS4</accession>
<dbReference type="InterPro" id="IPR057006">
    <property type="entry name" value="Phage_TAC_19"/>
</dbReference>